<evidence type="ECO:0000256" key="1">
    <source>
        <dbReference type="ARBA" id="ARBA00005417"/>
    </source>
</evidence>
<dbReference type="GO" id="GO:0015416">
    <property type="term" value="F:ABC-type phosphonate transporter activity"/>
    <property type="evidence" value="ECO:0007669"/>
    <property type="project" value="InterPro"/>
</dbReference>
<dbReference type="AlphaFoldDB" id="A0A7W6MQK3"/>
<dbReference type="EMBL" id="JACIEM010000004">
    <property type="protein sequence ID" value="MBB4004085.1"/>
    <property type="molecule type" value="Genomic_DNA"/>
</dbReference>
<evidence type="ECO:0000313" key="10">
    <source>
        <dbReference type="EMBL" id="MBB4004085.1"/>
    </source>
</evidence>
<dbReference type="NCBIfam" id="TIGR02315">
    <property type="entry name" value="ABC_phnC"/>
    <property type="match status" value="1"/>
</dbReference>
<dbReference type="Proteomes" id="UP000588647">
    <property type="component" value="Unassembled WGS sequence"/>
</dbReference>
<evidence type="ECO:0000313" key="11">
    <source>
        <dbReference type="Proteomes" id="UP000588647"/>
    </source>
</evidence>
<dbReference type="InterPro" id="IPR003593">
    <property type="entry name" value="AAA+_ATPase"/>
</dbReference>
<sequence>MTAIVIRDLSKRFGRKQALNKVSLTIEEGEMVALIGASGSGKSTLIRHIAGLERADQDSHSCIDLFGATIQTGGRIGNGARVMRREIGVIFQQFNLVARLPVITNVLLGNLGRIPRWRGTLGLFTREERLAARAALARVGIPEVAWQRASTLSGGQQQRAAIARCLVQKSRVLLADEPIASLDPASARRVMDALADINRTEKITAVVSLHQVEYARRYCPRTIALRGGEVVYDGPSGALTNAFLTELYGADSDELVLPDALPSDDQRVPAARKPSVRSPELAIA</sequence>
<reference evidence="10 11" key="1">
    <citation type="submission" date="2020-08" db="EMBL/GenBank/DDBJ databases">
        <title>Genomic Encyclopedia of Type Strains, Phase IV (KMG-IV): sequencing the most valuable type-strain genomes for metagenomic binning, comparative biology and taxonomic classification.</title>
        <authorList>
            <person name="Goeker M."/>
        </authorList>
    </citation>
    <scope>NUCLEOTIDE SEQUENCE [LARGE SCALE GENOMIC DNA]</scope>
    <source>
        <strain evidence="10 11">DSM 103570</strain>
    </source>
</reference>
<keyword evidence="11" id="KW-1185">Reference proteome</keyword>
<dbReference type="GO" id="GO:0016887">
    <property type="term" value="F:ATP hydrolysis activity"/>
    <property type="evidence" value="ECO:0007669"/>
    <property type="project" value="InterPro"/>
</dbReference>
<evidence type="ECO:0000256" key="8">
    <source>
        <dbReference type="SAM" id="MobiDB-lite"/>
    </source>
</evidence>
<name>A0A7W6MQK3_9HYPH</name>
<keyword evidence="4" id="KW-0547">Nucleotide-binding</keyword>
<keyword evidence="3" id="KW-1003">Cell membrane</keyword>
<dbReference type="Gene3D" id="3.40.50.300">
    <property type="entry name" value="P-loop containing nucleotide triphosphate hydrolases"/>
    <property type="match status" value="1"/>
</dbReference>
<dbReference type="InterPro" id="IPR027417">
    <property type="entry name" value="P-loop_NTPase"/>
</dbReference>
<evidence type="ECO:0000256" key="6">
    <source>
        <dbReference type="ARBA" id="ARBA00022967"/>
    </source>
</evidence>
<evidence type="ECO:0000259" key="9">
    <source>
        <dbReference type="PROSITE" id="PS50893"/>
    </source>
</evidence>
<accession>A0A7W6MQK3</accession>
<dbReference type="PROSITE" id="PS50893">
    <property type="entry name" value="ABC_TRANSPORTER_2"/>
    <property type="match status" value="1"/>
</dbReference>
<dbReference type="GO" id="GO:0005524">
    <property type="term" value="F:ATP binding"/>
    <property type="evidence" value="ECO:0007669"/>
    <property type="project" value="UniProtKB-KW"/>
</dbReference>
<keyword evidence="5 10" id="KW-0067">ATP-binding</keyword>
<proteinExistence type="inferred from homology"/>
<dbReference type="PROSITE" id="PS00211">
    <property type="entry name" value="ABC_TRANSPORTER_1"/>
    <property type="match status" value="1"/>
</dbReference>
<comment type="caution">
    <text evidence="10">The sequence shown here is derived from an EMBL/GenBank/DDBJ whole genome shotgun (WGS) entry which is preliminary data.</text>
</comment>
<dbReference type="RefSeq" id="WP_183209688.1">
    <property type="nucleotide sequence ID" value="NZ_JAAAMM010000004.1"/>
</dbReference>
<gene>
    <name evidence="10" type="ORF">GGR03_003173</name>
</gene>
<organism evidence="10 11">
    <name type="scientific">Aurantimonas endophytica</name>
    <dbReference type="NCBI Taxonomy" id="1522175"/>
    <lineage>
        <taxon>Bacteria</taxon>
        <taxon>Pseudomonadati</taxon>
        <taxon>Pseudomonadota</taxon>
        <taxon>Alphaproteobacteria</taxon>
        <taxon>Hyphomicrobiales</taxon>
        <taxon>Aurantimonadaceae</taxon>
        <taxon>Aurantimonas</taxon>
    </lineage>
</organism>
<dbReference type="InterPro" id="IPR017871">
    <property type="entry name" value="ABC_transporter-like_CS"/>
</dbReference>
<dbReference type="CDD" id="cd03256">
    <property type="entry name" value="ABC_PhnC_transporter"/>
    <property type="match status" value="1"/>
</dbReference>
<dbReference type="InterPro" id="IPR003439">
    <property type="entry name" value="ABC_transporter-like_ATP-bd"/>
</dbReference>
<dbReference type="InterPro" id="IPR050086">
    <property type="entry name" value="MetN_ABC_transporter-like"/>
</dbReference>
<keyword evidence="2" id="KW-0813">Transport</keyword>
<keyword evidence="6" id="KW-1278">Translocase</keyword>
<feature type="region of interest" description="Disordered" evidence="8">
    <location>
        <begin position="260"/>
        <end position="284"/>
    </location>
</feature>
<evidence type="ECO:0000256" key="4">
    <source>
        <dbReference type="ARBA" id="ARBA00022741"/>
    </source>
</evidence>
<feature type="domain" description="ABC transporter" evidence="9">
    <location>
        <begin position="4"/>
        <end position="252"/>
    </location>
</feature>
<evidence type="ECO:0000256" key="3">
    <source>
        <dbReference type="ARBA" id="ARBA00022475"/>
    </source>
</evidence>
<evidence type="ECO:0000256" key="2">
    <source>
        <dbReference type="ARBA" id="ARBA00022448"/>
    </source>
</evidence>
<evidence type="ECO:0000256" key="7">
    <source>
        <dbReference type="ARBA" id="ARBA00023136"/>
    </source>
</evidence>
<dbReference type="SUPFAM" id="SSF52540">
    <property type="entry name" value="P-loop containing nucleoside triphosphate hydrolases"/>
    <property type="match status" value="1"/>
</dbReference>
<protein>
    <submittedName>
        <fullName evidence="10">Phosphonate transport system ATP-binding protein</fullName>
    </submittedName>
</protein>
<keyword evidence="7" id="KW-0472">Membrane</keyword>
<dbReference type="SMART" id="SM00382">
    <property type="entry name" value="AAA"/>
    <property type="match status" value="1"/>
</dbReference>
<dbReference type="PANTHER" id="PTHR43166:SF6">
    <property type="entry name" value="PHOSPHONATES IMPORT ATP-BINDING PROTEIN PHNC"/>
    <property type="match status" value="1"/>
</dbReference>
<dbReference type="InterPro" id="IPR012693">
    <property type="entry name" value="ABC_transpr_PhnC"/>
</dbReference>
<dbReference type="Pfam" id="PF00005">
    <property type="entry name" value="ABC_tran"/>
    <property type="match status" value="1"/>
</dbReference>
<dbReference type="GO" id="GO:0016020">
    <property type="term" value="C:membrane"/>
    <property type="evidence" value="ECO:0007669"/>
    <property type="project" value="InterPro"/>
</dbReference>
<comment type="similarity">
    <text evidence="1">Belongs to the ABC transporter superfamily.</text>
</comment>
<evidence type="ECO:0000256" key="5">
    <source>
        <dbReference type="ARBA" id="ARBA00022840"/>
    </source>
</evidence>
<dbReference type="PANTHER" id="PTHR43166">
    <property type="entry name" value="AMINO ACID IMPORT ATP-BINDING PROTEIN"/>
    <property type="match status" value="1"/>
</dbReference>